<sequence>MNRKLIIKIVAAALIASSLMGCSKNKTSLDTSKNQKVEQSTKTLDIESAKKLAIEQVKYYMNQDFEKAFKYFDETSLKMAEVTLDNYSNAAKEFFYKENVKFKDAVISNAVILKNGIAEVKILIKYDSNGQEKTADDYLFYKNVYGEWKALYDGIVDSYIFDDPETNKNIFYMYPQKCVKTAKGLNILMKAKNNSNIEVGLGWAGQESEFVLKTDKGIYKAPNNGKVKAKSEETKWVVFENAEGEIEEITLTNLLVLKNGLPVSAKQQGKSMVVYEKHSKEGKSDKEKNNSKSKNSSVVLSQDFRNYFNKLSNEVQVQFMNSLNNNQKSDFQNFIQNNNQQIQHEMVEQFNRWATEEAIKSVTPFDMGGYVQGSGFNPSDTMQQEAIDQMNQMQQQMQTEQMNQQQQMQMQQDQMNQMQMMNQMNGF</sequence>
<feature type="region of interest" description="Disordered" evidence="1">
    <location>
        <begin position="272"/>
        <end position="297"/>
    </location>
</feature>
<protein>
    <recommendedName>
        <fullName evidence="5">DUF4878 domain-containing protein</fullName>
    </recommendedName>
</protein>
<feature type="compositionally biased region" description="Basic and acidic residues" evidence="1">
    <location>
        <begin position="275"/>
        <end position="290"/>
    </location>
</feature>
<evidence type="ECO:0000256" key="1">
    <source>
        <dbReference type="SAM" id="MobiDB-lite"/>
    </source>
</evidence>
<keyword evidence="4" id="KW-1185">Reference proteome</keyword>
<dbReference type="PROSITE" id="PS51257">
    <property type="entry name" value="PROKAR_LIPOPROTEIN"/>
    <property type="match status" value="1"/>
</dbReference>
<keyword evidence="2" id="KW-0732">Signal</keyword>
<reference evidence="3" key="1">
    <citation type="submission" date="2022-12" db="EMBL/GenBank/DDBJ databases">
        <authorList>
            <person name="Wang J."/>
        </authorList>
    </citation>
    <scope>NUCLEOTIDE SEQUENCE</scope>
    <source>
        <strain evidence="3">HY-42-06</strain>
    </source>
</reference>
<evidence type="ECO:0008006" key="5">
    <source>
        <dbReference type="Google" id="ProtNLM"/>
    </source>
</evidence>
<evidence type="ECO:0000313" key="4">
    <source>
        <dbReference type="Proteomes" id="UP001079657"/>
    </source>
</evidence>
<dbReference type="RefSeq" id="WP_268047894.1">
    <property type="nucleotide sequence ID" value="NZ_JAPQES010000001.1"/>
</dbReference>
<evidence type="ECO:0000313" key="3">
    <source>
        <dbReference type="EMBL" id="MCY6369515.1"/>
    </source>
</evidence>
<organism evidence="3 4">
    <name type="scientific">Clostridium ganghwense</name>
    <dbReference type="NCBI Taxonomy" id="312089"/>
    <lineage>
        <taxon>Bacteria</taxon>
        <taxon>Bacillati</taxon>
        <taxon>Bacillota</taxon>
        <taxon>Clostridia</taxon>
        <taxon>Eubacteriales</taxon>
        <taxon>Clostridiaceae</taxon>
        <taxon>Clostridium</taxon>
    </lineage>
</organism>
<evidence type="ECO:0000256" key="2">
    <source>
        <dbReference type="SAM" id="SignalP"/>
    </source>
</evidence>
<proteinExistence type="predicted"/>
<dbReference type="EMBL" id="JAPQES010000001">
    <property type="protein sequence ID" value="MCY6369515.1"/>
    <property type="molecule type" value="Genomic_DNA"/>
</dbReference>
<comment type="caution">
    <text evidence="3">The sequence shown here is derived from an EMBL/GenBank/DDBJ whole genome shotgun (WGS) entry which is preliminary data.</text>
</comment>
<feature type="chain" id="PRO_5045092748" description="DUF4878 domain-containing protein" evidence="2">
    <location>
        <begin position="24"/>
        <end position="427"/>
    </location>
</feature>
<name>A0ABT4CKD6_9CLOT</name>
<accession>A0ABT4CKD6</accession>
<gene>
    <name evidence="3" type="ORF">OXH55_02490</name>
</gene>
<dbReference type="Proteomes" id="UP001079657">
    <property type="component" value="Unassembled WGS sequence"/>
</dbReference>
<feature type="signal peptide" evidence="2">
    <location>
        <begin position="1"/>
        <end position="23"/>
    </location>
</feature>